<evidence type="ECO:0000313" key="4">
    <source>
        <dbReference type="Proteomes" id="UP001497383"/>
    </source>
</evidence>
<protein>
    <recommendedName>
        <fullName evidence="5">Programmed cell death protein 5</fullName>
    </recommendedName>
</protein>
<feature type="region of interest" description="Disordered" evidence="2">
    <location>
        <begin position="15"/>
        <end position="35"/>
    </location>
</feature>
<feature type="compositionally biased region" description="Acidic residues" evidence="2">
    <location>
        <begin position="118"/>
        <end position="129"/>
    </location>
</feature>
<proteinExistence type="inferred from homology"/>
<comment type="similarity">
    <text evidence="1">Belongs to the PDCD5 family.</text>
</comment>
<dbReference type="Proteomes" id="UP001497383">
    <property type="component" value="Chromosome 2"/>
</dbReference>
<evidence type="ECO:0000256" key="1">
    <source>
        <dbReference type="ARBA" id="ARBA00010490"/>
    </source>
</evidence>
<dbReference type="Gene3D" id="1.10.8.140">
    <property type="entry name" value="PDCD5-like"/>
    <property type="match status" value="1"/>
</dbReference>
<dbReference type="InterPro" id="IPR002836">
    <property type="entry name" value="PDCD5-like"/>
</dbReference>
<accession>A0ABP0ZGH0</accession>
<dbReference type="PIRSF" id="PIRSF015730">
    <property type="entry name" value="TFAR19"/>
    <property type="match status" value="1"/>
</dbReference>
<dbReference type="Pfam" id="PF01984">
    <property type="entry name" value="dsDNA_bind"/>
    <property type="match status" value="1"/>
</dbReference>
<dbReference type="PANTHER" id="PTHR10840">
    <property type="entry name" value="PROGRAMMED CELL DEATH PROTEIN 5"/>
    <property type="match status" value="1"/>
</dbReference>
<name>A0ABP0ZGH0_9ASCO</name>
<reference evidence="3 4" key="1">
    <citation type="submission" date="2024-03" db="EMBL/GenBank/DDBJ databases">
        <authorList>
            <person name="Brejova B."/>
        </authorList>
    </citation>
    <scope>NUCLEOTIDE SEQUENCE [LARGE SCALE GENOMIC DNA]</scope>
    <source>
        <strain evidence="3 4">CBS 14171</strain>
    </source>
</reference>
<dbReference type="SUPFAM" id="SSF46950">
    <property type="entry name" value="Double-stranded DNA-binding domain"/>
    <property type="match status" value="1"/>
</dbReference>
<dbReference type="PANTHER" id="PTHR10840:SF0">
    <property type="entry name" value="PROGRAMMED CELL DEATH PROTEIN 5"/>
    <property type="match status" value="1"/>
</dbReference>
<dbReference type="RefSeq" id="XP_066828421.1">
    <property type="nucleotide sequence ID" value="XM_066971376.1"/>
</dbReference>
<dbReference type="InterPro" id="IPR036883">
    <property type="entry name" value="PDCD5-like_sf"/>
</dbReference>
<evidence type="ECO:0000256" key="2">
    <source>
        <dbReference type="SAM" id="MobiDB-lite"/>
    </source>
</evidence>
<feature type="region of interest" description="Disordered" evidence="2">
    <location>
        <begin position="101"/>
        <end position="129"/>
    </location>
</feature>
<evidence type="ECO:0000313" key="3">
    <source>
        <dbReference type="EMBL" id="CAK9437012.1"/>
    </source>
</evidence>
<evidence type="ECO:0008006" key="5">
    <source>
        <dbReference type="Google" id="ProtNLM"/>
    </source>
</evidence>
<organism evidence="3 4">
    <name type="scientific">Lodderomyces beijingensis</name>
    <dbReference type="NCBI Taxonomy" id="1775926"/>
    <lineage>
        <taxon>Eukaryota</taxon>
        <taxon>Fungi</taxon>
        <taxon>Dikarya</taxon>
        <taxon>Ascomycota</taxon>
        <taxon>Saccharomycotina</taxon>
        <taxon>Pichiomycetes</taxon>
        <taxon>Debaryomycetaceae</taxon>
        <taxon>Candida/Lodderomyces clade</taxon>
        <taxon>Lodderomyces</taxon>
    </lineage>
</organism>
<keyword evidence="4" id="KW-1185">Reference proteome</keyword>
<feature type="compositionally biased region" description="Low complexity" evidence="2">
    <location>
        <begin position="21"/>
        <end position="35"/>
    </location>
</feature>
<dbReference type="GeneID" id="92206679"/>
<dbReference type="EMBL" id="OZ022406">
    <property type="protein sequence ID" value="CAK9437012.1"/>
    <property type="molecule type" value="Genomic_DNA"/>
</dbReference>
<gene>
    <name evidence="3" type="ORF">LODBEIA_P14830</name>
</gene>
<sequence length="129" mass="14503">MDDAELRAIRQARMAELQKNAGGDSSGSGAAQQQSAAAAGILNQILETEARERLSRVRMVRPDRAEAVESYIIRLFSTGQINKKLSERDIVEMLDGISRDTQSKKQTKIVYDRKHVDVDDEDDDDDFFD</sequence>